<reference evidence="2" key="1">
    <citation type="submission" date="2013-07" db="EMBL/GenBank/DDBJ databases">
        <title>Sub-species coevolution in mutualistic symbiosis.</title>
        <authorList>
            <person name="Murfin K."/>
            <person name="Klassen J."/>
            <person name="Lee M."/>
            <person name="Forst S."/>
            <person name="Stock P."/>
            <person name="Goodrich-Blair H."/>
        </authorList>
    </citation>
    <scope>NUCLEOTIDE SEQUENCE [LARGE SCALE GENOMIC DNA]</scope>
    <source>
        <strain evidence="2">Kraussei Becker Underwood</strain>
    </source>
</reference>
<dbReference type="Proteomes" id="UP000028493">
    <property type="component" value="Unassembled WGS sequence"/>
</dbReference>
<gene>
    <name evidence="2" type="ORF">XBKB1_1120012</name>
</gene>
<name>A0A077PP71_XENBV</name>
<feature type="transmembrane region" description="Helical" evidence="1">
    <location>
        <begin position="20"/>
        <end position="43"/>
    </location>
</feature>
<dbReference type="HOGENOM" id="CLU_212869_0_0_6"/>
<keyword evidence="1" id="KW-0812">Transmembrane</keyword>
<evidence type="ECO:0000313" key="2">
    <source>
        <dbReference type="EMBL" id="CDH22387.1"/>
    </source>
</evidence>
<sequence>MFYRVILLCNFVIENNYNAIFFFVEVSVSYFIDVCLFYIIFLLKINQIMLKTPFY</sequence>
<comment type="caution">
    <text evidence="2">The sequence shown here is derived from an EMBL/GenBank/DDBJ whole genome shotgun (WGS) entry which is preliminary data.</text>
</comment>
<dbReference type="AlphaFoldDB" id="A0A077PP71"/>
<protein>
    <submittedName>
        <fullName evidence="2">Uncharacterized protein</fullName>
    </submittedName>
</protein>
<keyword evidence="1" id="KW-0472">Membrane</keyword>
<proteinExistence type="predicted"/>
<dbReference type="EMBL" id="CBSZ010000016">
    <property type="protein sequence ID" value="CDH22387.1"/>
    <property type="molecule type" value="Genomic_DNA"/>
</dbReference>
<keyword evidence="1" id="KW-1133">Transmembrane helix</keyword>
<organism evidence="2">
    <name type="scientific">Xenorhabdus bovienii str. kraussei Becker Underwood</name>
    <dbReference type="NCBI Taxonomy" id="1398204"/>
    <lineage>
        <taxon>Bacteria</taxon>
        <taxon>Pseudomonadati</taxon>
        <taxon>Pseudomonadota</taxon>
        <taxon>Gammaproteobacteria</taxon>
        <taxon>Enterobacterales</taxon>
        <taxon>Morganellaceae</taxon>
        <taxon>Xenorhabdus</taxon>
    </lineage>
</organism>
<evidence type="ECO:0000256" key="1">
    <source>
        <dbReference type="SAM" id="Phobius"/>
    </source>
</evidence>
<accession>A0A077PP71</accession>